<dbReference type="GeneID" id="6369809"/>
<keyword evidence="3" id="KW-1185">Reference proteome</keyword>
<protein>
    <submittedName>
        <fullName evidence="2">Uncharacterized protein</fullName>
    </submittedName>
</protein>
<reference evidence="2 3" key="1">
    <citation type="journal article" date="2010" name="Virology">
        <title>A jumbo phage infecting the phytopathogen Ralstonia solanacearum defines a new lineage of the Myoviridae family.</title>
        <authorList>
            <person name="Yamada T."/>
            <person name="Satoh S."/>
            <person name="Ishikawa H."/>
            <person name="Fujiwara A."/>
            <person name="Kawasaki T."/>
            <person name="Fujie M."/>
            <person name="Ogata H."/>
        </authorList>
    </citation>
    <scope>NUCLEOTIDE SEQUENCE [LARGE SCALE GENOMIC DNA]</scope>
</reference>
<organism evidence="2 3">
    <name type="scientific">Ralstonia phage phiRSL1</name>
    <dbReference type="NCBI Taxonomy" id="1980924"/>
    <lineage>
        <taxon>Viruses</taxon>
        <taxon>Duplodnaviria</taxon>
        <taxon>Heunggongvirae</taxon>
        <taxon>Uroviricota</taxon>
        <taxon>Caudoviricetes</taxon>
        <taxon>Mieseafarmvirus</taxon>
        <taxon>Mieseafarmvirus RSL1</taxon>
    </lineage>
</organism>
<name>B2ZYJ6_9CAUD</name>
<dbReference type="KEGG" id="vg:6369809"/>
<sequence length="95" mass="10918">MFQLSLAAYRLNDLTFLQELYINLAVNNLWWRCSNAAHNYMKQELERPAVSLQRLRTRPEFQNRNAPSLWERGAGANLCQPDGTRSCPTPPGRVA</sequence>
<proteinExistence type="predicted"/>
<dbReference type="Proteomes" id="UP000001034">
    <property type="component" value="Segment"/>
</dbReference>
<dbReference type="EMBL" id="AB366653">
    <property type="protein sequence ID" value="BAG41772.2"/>
    <property type="molecule type" value="Genomic_DNA"/>
</dbReference>
<evidence type="ECO:0000313" key="3">
    <source>
        <dbReference type="Proteomes" id="UP000001034"/>
    </source>
</evidence>
<dbReference type="RefSeq" id="YP_001950202.2">
    <property type="nucleotide sequence ID" value="NC_010811.2"/>
</dbReference>
<evidence type="ECO:0000256" key="1">
    <source>
        <dbReference type="SAM" id="MobiDB-lite"/>
    </source>
</evidence>
<feature type="region of interest" description="Disordered" evidence="1">
    <location>
        <begin position="73"/>
        <end position="95"/>
    </location>
</feature>
<accession>B2ZYJ6</accession>
<evidence type="ECO:0000313" key="2">
    <source>
        <dbReference type="EMBL" id="BAG41772.2"/>
    </source>
</evidence>